<organism evidence="1">
    <name type="scientific">marine sediment metagenome</name>
    <dbReference type="NCBI Taxonomy" id="412755"/>
    <lineage>
        <taxon>unclassified sequences</taxon>
        <taxon>metagenomes</taxon>
        <taxon>ecological metagenomes</taxon>
    </lineage>
</organism>
<comment type="caution">
    <text evidence="1">The sequence shown here is derived from an EMBL/GenBank/DDBJ whole genome shotgun (WGS) entry which is preliminary data.</text>
</comment>
<proteinExistence type="predicted"/>
<feature type="non-terminal residue" evidence="1">
    <location>
        <position position="1"/>
    </location>
</feature>
<evidence type="ECO:0000313" key="1">
    <source>
        <dbReference type="EMBL" id="GAI22881.1"/>
    </source>
</evidence>
<dbReference type="EMBL" id="BARV01020041">
    <property type="protein sequence ID" value="GAI22881.1"/>
    <property type="molecule type" value="Genomic_DNA"/>
</dbReference>
<sequence>DLVDTSGNTAIGSSTDINITVGTNDPGGWILSVESAGGKLTTGTYDIDSCDATSSIAAAGDMYGLNATTSDGDVTISPNYNYWGENIVGTASTTDQTFATKDSANASTTVATIKIMAACDAAQEAGAYTDTLTITATGGT</sequence>
<dbReference type="AlphaFoldDB" id="X1MXW3"/>
<protein>
    <submittedName>
        <fullName evidence="1">Uncharacterized protein</fullName>
    </submittedName>
</protein>
<accession>X1MXW3</accession>
<name>X1MXW3_9ZZZZ</name>
<reference evidence="1" key="1">
    <citation type="journal article" date="2014" name="Front. Microbiol.">
        <title>High frequency of phylogenetically diverse reductive dehalogenase-homologous genes in deep subseafloor sedimentary metagenomes.</title>
        <authorList>
            <person name="Kawai M."/>
            <person name="Futagami T."/>
            <person name="Toyoda A."/>
            <person name="Takaki Y."/>
            <person name="Nishi S."/>
            <person name="Hori S."/>
            <person name="Arai W."/>
            <person name="Tsubouchi T."/>
            <person name="Morono Y."/>
            <person name="Uchiyama I."/>
            <person name="Ito T."/>
            <person name="Fujiyama A."/>
            <person name="Inagaki F."/>
            <person name="Takami H."/>
        </authorList>
    </citation>
    <scope>NUCLEOTIDE SEQUENCE</scope>
    <source>
        <strain evidence="1">Expedition CK06-06</strain>
    </source>
</reference>
<gene>
    <name evidence="1" type="ORF">S06H3_33559</name>
</gene>